<organism evidence="3 4">
    <name type="scientific">Chrysophaeum taylorii</name>
    <dbReference type="NCBI Taxonomy" id="2483200"/>
    <lineage>
        <taxon>Eukaryota</taxon>
        <taxon>Sar</taxon>
        <taxon>Stramenopiles</taxon>
        <taxon>Ochrophyta</taxon>
        <taxon>Pelagophyceae</taxon>
        <taxon>Pelagomonadales</taxon>
        <taxon>Pelagomonadaceae</taxon>
        <taxon>Chrysophaeum</taxon>
    </lineage>
</organism>
<keyword evidence="1" id="KW-0677">Repeat</keyword>
<name>A0AAD7XMQ4_9STRA</name>
<gene>
    <name evidence="3" type="ORF">CTAYLR_005227</name>
</gene>
<feature type="repeat" description="PPR" evidence="2">
    <location>
        <begin position="309"/>
        <end position="343"/>
    </location>
</feature>
<keyword evidence="4" id="KW-1185">Reference proteome</keyword>
<dbReference type="InterPro" id="IPR011990">
    <property type="entry name" value="TPR-like_helical_dom_sf"/>
</dbReference>
<evidence type="ECO:0000256" key="1">
    <source>
        <dbReference type="ARBA" id="ARBA00022737"/>
    </source>
</evidence>
<evidence type="ECO:0008006" key="5">
    <source>
        <dbReference type="Google" id="ProtNLM"/>
    </source>
</evidence>
<evidence type="ECO:0000313" key="3">
    <source>
        <dbReference type="EMBL" id="KAJ8601575.1"/>
    </source>
</evidence>
<dbReference type="InterPro" id="IPR002885">
    <property type="entry name" value="PPR_rpt"/>
</dbReference>
<reference evidence="3" key="1">
    <citation type="submission" date="2023-01" db="EMBL/GenBank/DDBJ databases">
        <title>Metagenome sequencing of chrysophaentin producing Chrysophaeum taylorii.</title>
        <authorList>
            <person name="Davison J."/>
            <person name="Bewley C."/>
        </authorList>
    </citation>
    <scope>NUCLEOTIDE SEQUENCE</scope>
    <source>
        <strain evidence="3">NIES-1699</strain>
    </source>
</reference>
<evidence type="ECO:0000256" key="2">
    <source>
        <dbReference type="PROSITE-ProRule" id="PRU00708"/>
    </source>
</evidence>
<dbReference type="PANTHER" id="PTHR47447">
    <property type="entry name" value="OS03G0856100 PROTEIN"/>
    <property type="match status" value="1"/>
</dbReference>
<comment type="caution">
    <text evidence="3">The sequence shown here is derived from an EMBL/GenBank/DDBJ whole genome shotgun (WGS) entry which is preliminary data.</text>
</comment>
<dbReference type="EMBL" id="JAQMWT010000421">
    <property type="protein sequence ID" value="KAJ8601575.1"/>
    <property type="molecule type" value="Genomic_DNA"/>
</dbReference>
<dbReference type="PANTHER" id="PTHR47447:SF17">
    <property type="entry name" value="OS12G0638900 PROTEIN"/>
    <property type="match status" value="1"/>
</dbReference>
<dbReference type="PROSITE" id="PS51375">
    <property type="entry name" value="PPR"/>
    <property type="match status" value="1"/>
</dbReference>
<dbReference type="Proteomes" id="UP001230188">
    <property type="component" value="Unassembled WGS sequence"/>
</dbReference>
<dbReference type="AlphaFoldDB" id="A0AAD7XMQ4"/>
<dbReference type="Pfam" id="PF13041">
    <property type="entry name" value="PPR_2"/>
    <property type="match status" value="1"/>
</dbReference>
<accession>A0AAD7XMQ4</accession>
<protein>
    <recommendedName>
        <fullName evidence="5">Pentacotripeptide-repeat region of PRORP domain-containing protein</fullName>
    </recommendedName>
</protein>
<proteinExistence type="predicted"/>
<sequence>MMKFAWWCVVVGGFQQQQVPTGSLRPRRASVAEPETASTLETVVALARTPSTTKEAFASAIKNLESAVDAVRALDIKSELVTTDAFAATMEVIAERAPNPAAGALVGHAMARLKKRPDAATACMSDKLLSPLAAALLKARKNNESLTAIQSLSTRQCARDSRVGIVAAARLDDASKVKKMVQAALQEMKHDGGSDLDEDTLKFAIKVMGKSGDYRTPFAIIDALPVERRSPQLYHAAIAACGKAKPPKGKTAMLLWRRMKKDGFGDQISRATYNALLHCAQGSKDDDDVNANATTAILAEMTARGISLNVVSYNIALNSLAVRGRFVEMLELLDRMESSSIAPTEVTFGTAINGAAQANNSAAAVELLRAHVKHCDAPPADAAFGAALTACLRDPDGGAAGAAAQNIIDILAFTKVSLARRERIEQLAREAVHRGFIDPERLKRDEEMLGMVLRNRQVEV</sequence>
<evidence type="ECO:0000313" key="4">
    <source>
        <dbReference type="Proteomes" id="UP001230188"/>
    </source>
</evidence>
<dbReference type="Gene3D" id="1.25.40.10">
    <property type="entry name" value="Tetratricopeptide repeat domain"/>
    <property type="match status" value="2"/>
</dbReference>
<dbReference type="NCBIfam" id="TIGR00756">
    <property type="entry name" value="PPR"/>
    <property type="match status" value="1"/>
</dbReference>